<dbReference type="InterPro" id="IPR053806">
    <property type="entry name" value="MTHFR_C"/>
</dbReference>
<name>A0A8S2TEH1_9BILA</name>
<dbReference type="GO" id="GO:0071949">
    <property type="term" value="F:FAD binding"/>
    <property type="evidence" value="ECO:0007669"/>
    <property type="project" value="TreeGrafter"/>
</dbReference>
<dbReference type="EMBL" id="CAJOBH010293545">
    <property type="protein sequence ID" value="CAF5183989.1"/>
    <property type="molecule type" value="Genomic_DNA"/>
</dbReference>
<evidence type="ECO:0000313" key="5">
    <source>
        <dbReference type="EMBL" id="CAF5183989.1"/>
    </source>
</evidence>
<comment type="caution">
    <text evidence="4">The sequence shown here is derived from an EMBL/GenBank/DDBJ whole genome shotgun (WGS) entry which is preliminary data.</text>
</comment>
<dbReference type="GO" id="GO:0035999">
    <property type="term" value="P:tetrahydrofolate interconversion"/>
    <property type="evidence" value="ECO:0007669"/>
    <property type="project" value="TreeGrafter"/>
</dbReference>
<dbReference type="GO" id="GO:0009086">
    <property type="term" value="P:methionine biosynthetic process"/>
    <property type="evidence" value="ECO:0007669"/>
    <property type="project" value="TreeGrafter"/>
</dbReference>
<evidence type="ECO:0000313" key="6">
    <source>
        <dbReference type="Proteomes" id="UP000681720"/>
    </source>
</evidence>
<dbReference type="EMBL" id="CAJOBJ010031539">
    <property type="protein sequence ID" value="CAF4276282.1"/>
    <property type="molecule type" value="Genomic_DNA"/>
</dbReference>
<protein>
    <recommendedName>
        <fullName evidence="1">MTHFR SAM-binding regulatory domain-containing protein</fullName>
    </recommendedName>
</protein>
<dbReference type="Proteomes" id="UP000681967">
    <property type="component" value="Unassembled WGS sequence"/>
</dbReference>
<dbReference type="PANTHER" id="PTHR45754:SF3">
    <property type="entry name" value="METHYLENETETRAHYDROFOLATE REDUCTASE (NADPH)"/>
    <property type="match status" value="1"/>
</dbReference>
<dbReference type="Proteomes" id="UP000681720">
    <property type="component" value="Unassembled WGS sequence"/>
</dbReference>
<dbReference type="AlphaFoldDB" id="A0A8S2TEH1"/>
<dbReference type="EMBL" id="CAJOBH010010051">
    <property type="protein sequence ID" value="CAF4154611.1"/>
    <property type="molecule type" value="Genomic_DNA"/>
</dbReference>
<accession>A0A8S2TEH1</accession>
<dbReference type="GO" id="GO:0005829">
    <property type="term" value="C:cytosol"/>
    <property type="evidence" value="ECO:0007669"/>
    <property type="project" value="TreeGrafter"/>
</dbReference>
<dbReference type="GO" id="GO:0004489">
    <property type="term" value="F:methylenetetrahydrofolate reductase [NAD(P)H] activity"/>
    <property type="evidence" value="ECO:0007669"/>
    <property type="project" value="TreeGrafter"/>
</dbReference>
<dbReference type="Pfam" id="PF21895">
    <property type="entry name" value="MTHFR_C"/>
    <property type="match status" value="1"/>
</dbReference>
<reference evidence="4" key="1">
    <citation type="submission" date="2021-02" db="EMBL/GenBank/DDBJ databases">
        <authorList>
            <person name="Nowell W R."/>
        </authorList>
    </citation>
    <scope>NUCLEOTIDE SEQUENCE</scope>
</reference>
<dbReference type="EMBL" id="CAJOBJ010031466">
    <property type="protein sequence ID" value="CAF4275844.1"/>
    <property type="molecule type" value="Genomic_DNA"/>
</dbReference>
<proteinExistence type="predicted"/>
<feature type="non-terminal residue" evidence="4">
    <location>
        <position position="73"/>
    </location>
</feature>
<feature type="non-terminal residue" evidence="4">
    <location>
        <position position="1"/>
    </location>
</feature>
<evidence type="ECO:0000259" key="1">
    <source>
        <dbReference type="Pfam" id="PF21895"/>
    </source>
</evidence>
<evidence type="ECO:0000313" key="3">
    <source>
        <dbReference type="EMBL" id="CAF4275844.1"/>
    </source>
</evidence>
<sequence length="73" mass="8155">NGYVYQKAYLEFFTSAENIPALRSVLKTFPGVNYHFVNKSGEVNETNTDDEQPIAVTWGVFAGKEIVQPTVVD</sequence>
<gene>
    <name evidence="2" type="ORF">BYL167_LOCUS21717</name>
    <name evidence="5" type="ORF">BYL167_LOCUS79404</name>
    <name evidence="3" type="ORF">GIL414_LOCUS24759</name>
    <name evidence="4" type="ORF">GIL414_LOCUS24780</name>
</gene>
<evidence type="ECO:0000313" key="4">
    <source>
        <dbReference type="EMBL" id="CAF4276282.1"/>
    </source>
</evidence>
<evidence type="ECO:0000313" key="2">
    <source>
        <dbReference type="EMBL" id="CAF4154611.1"/>
    </source>
</evidence>
<organism evidence="4 6">
    <name type="scientific">Rotaria magnacalcarata</name>
    <dbReference type="NCBI Taxonomy" id="392030"/>
    <lineage>
        <taxon>Eukaryota</taxon>
        <taxon>Metazoa</taxon>
        <taxon>Spiralia</taxon>
        <taxon>Gnathifera</taxon>
        <taxon>Rotifera</taxon>
        <taxon>Eurotatoria</taxon>
        <taxon>Bdelloidea</taxon>
        <taxon>Philodinida</taxon>
        <taxon>Philodinidae</taxon>
        <taxon>Rotaria</taxon>
    </lineage>
</organism>
<feature type="domain" description="MTHFR SAM-binding regulatory" evidence="1">
    <location>
        <begin position="1"/>
        <end position="73"/>
    </location>
</feature>
<dbReference type="PANTHER" id="PTHR45754">
    <property type="entry name" value="METHYLENETETRAHYDROFOLATE REDUCTASE"/>
    <property type="match status" value="1"/>
</dbReference>